<feature type="signal peptide" evidence="2">
    <location>
        <begin position="1"/>
        <end position="24"/>
    </location>
</feature>
<organism evidence="3 4">
    <name type="scientific">Candidatus Fokinia crypta</name>
    <dbReference type="NCBI Taxonomy" id="1920990"/>
    <lineage>
        <taxon>Bacteria</taxon>
        <taxon>Pseudomonadati</taxon>
        <taxon>Pseudomonadota</taxon>
        <taxon>Alphaproteobacteria</taxon>
        <taxon>Rickettsiales</taxon>
        <taxon>Candidatus Midichloriaceae</taxon>
        <taxon>Candidatus Fokinia</taxon>
    </lineage>
</organism>
<dbReference type="InterPro" id="IPR005632">
    <property type="entry name" value="Chaperone_Skp"/>
</dbReference>
<dbReference type="SUPFAM" id="SSF111384">
    <property type="entry name" value="OmpH-like"/>
    <property type="match status" value="1"/>
</dbReference>
<keyword evidence="2" id="KW-0732">Signal</keyword>
<evidence type="ECO:0000256" key="1">
    <source>
        <dbReference type="SAM" id="Coils"/>
    </source>
</evidence>
<dbReference type="Proteomes" id="UP001325140">
    <property type="component" value="Chromosome"/>
</dbReference>
<keyword evidence="1" id="KW-0175">Coiled coil</keyword>
<dbReference type="EMBL" id="CP110343">
    <property type="protein sequence ID" value="WPX97746.1"/>
    <property type="molecule type" value="Genomic_DNA"/>
</dbReference>
<dbReference type="Gene3D" id="3.30.910.20">
    <property type="entry name" value="Skp domain"/>
    <property type="match status" value="1"/>
</dbReference>
<dbReference type="InterPro" id="IPR024930">
    <property type="entry name" value="Skp_dom_sf"/>
</dbReference>
<reference evidence="3" key="1">
    <citation type="submission" date="2022-10" db="EMBL/GenBank/DDBJ databases">
        <title>Host association and intracellularity evolved multiple times independently in the Rickettsiales.</title>
        <authorList>
            <person name="Castelli M."/>
            <person name="Nardi T."/>
            <person name="Gammuto L."/>
            <person name="Bellinzona G."/>
            <person name="Sabaneyeva E."/>
            <person name="Potekhin A."/>
            <person name="Serra V."/>
            <person name="Petroni G."/>
            <person name="Sassera D."/>
        </authorList>
    </citation>
    <scope>NUCLEOTIDE SEQUENCE [LARGE SCALE GENOMIC DNA]</scope>
    <source>
        <strain evidence="3">US_Bl 11III1</strain>
    </source>
</reference>
<accession>A0ABZ0UNQ2</accession>
<gene>
    <name evidence="3" type="ORF">Fokcrypt_00262</name>
</gene>
<sequence length="192" mass="21414">MLTMKNKLLSIVAVFFLVTQPMLAFSEDSTIGVADPSKIFQSSSGYKAIISQMEEKDKEWNAKIKESIQNLAKEREILNKSKVTGDSKNDAKIAKLSEKISANENALVKNSRIIDYAFKKGMGAMQKAWDESLKEVALKEKKKVIIAAPLWSAPEVDVTDKLTAKLNEKIPHVKLDFDEARAKLESEASPKK</sequence>
<feature type="chain" id="PRO_5045506065" evidence="2">
    <location>
        <begin position="25"/>
        <end position="192"/>
    </location>
</feature>
<dbReference type="Pfam" id="PF03938">
    <property type="entry name" value="OmpH"/>
    <property type="match status" value="1"/>
</dbReference>
<feature type="coiled-coil region" evidence="1">
    <location>
        <begin position="50"/>
        <end position="81"/>
    </location>
</feature>
<evidence type="ECO:0000313" key="4">
    <source>
        <dbReference type="Proteomes" id="UP001325140"/>
    </source>
</evidence>
<name>A0ABZ0UNQ2_9RICK</name>
<proteinExistence type="predicted"/>
<keyword evidence="4" id="KW-1185">Reference proteome</keyword>
<dbReference type="SMART" id="SM00935">
    <property type="entry name" value="OmpH"/>
    <property type="match status" value="1"/>
</dbReference>
<evidence type="ECO:0000256" key="2">
    <source>
        <dbReference type="SAM" id="SignalP"/>
    </source>
</evidence>
<evidence type="ECO:0000313" key="3">
    <source>
        <dbReference type="EMBL" id="WPX97746.1"/>
    </source>
</evidence>
<protein>
    <submittedName>
        <fullName evidence="3">OmpH family outer membrane protein</fullName>
    </submittedName>
</protein>